<keyword evidence="5" id="KW-1185">Reference proteome</keyword>
<proteinExistence type="predicted"/>
<feature type="transmembrane region" description="Helical" evidence="1">
    <location>
        <begin position="67"/>
        <end position="85"/>
    </location>
</feature>
<evidence type="ECO:0000313" key="4">
    <source>
        <dbReference type="Proteomes" id="UP000280586"/>
    </source>
</evidence>
<protein>
    <submittedName>
        <fullName evidence="2">Uncharacterized protein</fullName>
    </submittedName>
</protein>
<dbReference type="Proteomes" id="UP000280586">
    <property type="component" value="Chromosome"/>
</dbReference>
<dbReference type="EMBL" id="CP023671">
    <property type="protein sequence ID" value="AYE34959.1"/>
    <property type="molecule type" value="Genomic_DNA"/>
</dbReference>
<keyword evidence="1" id="KW-1133">Transmembrane helix</keyword>
<evidence type="ECO:0000256" key="1">
    <source>
        <dbReference type="SAM" id="Phobius"/>
    </source>
</evidence>
<evidence type="ECO:0000313" key="5">
    <source>
        <dbReference type="Proteomes" id="UP001055437"/>
    </source>
</evidence>
<dbReference type="EMBL" id="CP099799">
    <property type="protein sequence ID" value="USS01554.1"/>
    <property type="molecule type" value="Genomic_DNA"/>
</dbReference>
<feature type="transmembrane region" description="Helical" evidence="1">
    <location>
        <begin position="41"/>
        <end position="60"/>
    </location>
</feature>
<name>A0A9N7JN26_CLOSE</name>
<dbReference type="AlphaFoldDB" id="A0A9N7JN26"/>
<evidence type="ECO:0000313" key="3">
    <source>
        <dbReference type="EMBL" id="USS01554.1"/>
    </source>
</evidence>
<dbReference type="Proteomes" id="UP001055437">
    <property type="component" value="Chromosome"/>
</dbReference>
<dbReference type="KEGG" id="csep:CP523_11350"/>
<feature type="transmembrane region" description="Helical" evidence="1">
    <location>
        <begin position="12"/>
        <end position="29"/>
    </location>
</feature>
<reference evidence="3" key="2">
    <citation type="submission" date="2022-06" db="EMBL/GenBank/DDBJ databases">
        <authorList>
            <person name="Holder M.E."/>
            <person name="Ajami N.J."/>
            <person name="Petrosino J.F."/>
        </authorList>
    </citation>
    <scope>NUCLEOTIDE SEQUENCE</scope>
    <source>
        <strain evidence="3">RMA 8861</strain>
    </source>
</reference>
<keyword evidence="1" id="KW-0812">Transmembrane</keyword>
<organism evidence="2 4">
    <name type="scientific">Clostridium septicum</name>
    <dbReference type="NCBI Taxonomy" id="1504"/>
    <lineage>
        <taxon>Bacteria</taxon>
        <taxon>Bacillati</taxon>
        <taxon>Bacillota</taxon>
        <taxon>Clostridia</taxon>
        <taxon>Eubacteriales</taxon>
        <taxon>Clostridiaceae</taxon>
        <taxon>Clostridium</taxon>
    </lineage>
</organism>
<evidence type="ECO:0000313" key="2">
    <source>
        <dbReference type="EMBL" id="AYE34959.1"/>
    </source>
</evidence>
<accession>A0A9N7JN26</accession>
<keyword evidence="1" id="KW-0472">Membrane</keyword>
<sequence>MFNNIFKNKNKLIKIMHTILFIITGLYILESIFLMGLFTNPILACINIIVGIITLVIAIIKNENKLALIDLAILLGTSAIFIYLIQL</sequence>
<reference evidence="2 4" key="1">
    <citation type="submission" date="2017-09" db="EMBL/GenBank/DDBJ databases">
        <authorList>
            <person name="Thomas P."/>
            <person name="Seyboldt C."/>
        </authorList>
    </citation>
    <scope>NUCLEOTIDE SEQUENCE [LARGE SCALE GENOMIC DNA]</scope>
    <source>
        <strain evidence="2 4">DSM 7534</strain>
    </source>
</reference>
<dbReference type="OrthoDB" id="1957263at2"/>
<gene>
    <name evidence="2" type="ORF">CP523_11350</name>
    <name evidence="3" type="ORF">NH397_03705</name>
</gene>
<dbReference type="GeneID" id="303561278"/>
<dbReference type="RefSeq" id="WP_066673253.1">
    <property type="nucleotide sequence ID" value="NZ_CABMIZ010000001.1"/>
</dbReference>